<sequence length="23" mass="2773">MGKRNHFCLRSRLQLLETKTPML</sequence>
<reference evidence="1" key="1">
    <citation type="submission" date="2018-02" db="EMBL/GenBank/DDBJ databases">
        <title>Rhizophora mucronata_Transcriptome.</title>
        <authorList>
            <person name="Meera S.P."/>
            <person name="Sreeshan A."/>
            <person name="Augustine A."/>
        </authorList>
    </citation>
    <scope>NUCLEOTIDE SEQUENCE</scope>
    <source>
        <tissue evidence="1">Leaf</tissue>
    </source>
</reference>
<proteinExistence type="predicted"/>
<accession>A0A2P2M264</accession>
<evidence type="ECO:0000313" key="1">
    <source>
        <dbReference type="EMBL" id="MBX24281.1"/>
    </source>
</evidence>
<protein>
    <submittedName>
        <fullName evidence="1">Uncharacterized protein</fullName>
    </submittedName>
</protein>
<dbReference type="AlphaFoldDB" id="A0A2P2M264"/>
<organism evidence="1">
    <name type="scientific">Rhizophora mucronata</name>
    <name type="common">Asiatic mangrove</name>
    <dbReference type="NCBI Taxonomy" id="61149"/>
    <lineage>
        <taxon>Eukaryota</taxon>
        <taxon>Viridiplantae</taxon>
        <taxon>Streptophyta</taxon>
        <taxon>Embryophyta</taxon>
        <taxon>Tracheophyta</taxon>
        <taxon>Spermatophyta</taxon>
        <taxon>Magnoliopsida</taxon>
        <taxon>eudicotyledons</taxon>
        <taxon>Gunneridae</taxon>
        <taxon>Pentapetalae</taxon>
        <taxon>rosids</taxon>
        <taxon>fabids</taxon>
        <taxon>Malpighiales</taxon>
        <taxon>Rhizophoraceae</taxon>
        <taxon>Rhizophora</taxon>
    </lineage>
</organism>
<dbReference type="EMBL" id="GGEC01043797">
    <property type="protein sequence ID" value="MBX24281.1"/>
    <property type="molecule type" value="Transcribed_RNA"/>
</dbReference>
<name>A0A2P2M264_RHIMU</name>